<dbReference type="RefSeq" id="WP_349199222.1">
    <property type="nucleotide sequence ID" value="NZ_JBBNHI010000110.1"/>
</dbReference>
<reference evidence="1" key="1">
    <citation type="submission" date="2021-10" db="EMBL/GenBank/DDBJ databases">
        <title>Anaerobic single-cell dispensing facilitates the cultivation of human gut bacteria.</title>
        <authorList>
            <person name="Afrizal A."/>
        </authorList>
    </citation>
    <scope>NUCLEOTIDE SEQUENCE</scope>
    <source>
        <strain evidence="1">CLA-AA-H215</strain>
    </source>
</reference>
<organism evidence="1 2">
    <name type="scientific">Hominifimenecus microfluidus</name>
    <dbReference type="NCBI Taxonomy" id="2885348"/>
    <lineage>
        <taxon>Bacteria</taxon>
        <taxon>Bacillati</taxon>
        <taxon>Bacillota</taxon>
        <taxon>Clostridia</taxon>
        <taxon>Lachnospirales</taxon>
        <taxon>Lachnospiraceae</taxon>
        <taxon>Hominifimenecus</taxon>
    </lineage>
</organism>
<comment type="caution">
    <text evidence="1">The sequence shown here is derived from an EMBL/GenBank/DDBJ whole genome shotgun (WGS) entry which is preliminary data.</text>
</comment>
<accession>A0AAE3ECA8</accession>
<proteinExistence type="predicted"/>
<sequence>MVSWRMAEEWPDASYACVNLRETYAPDEIRHAVCVRGDIGETLRQLKTL</sequence>
<dbReference type="AlphaFoldDB" id="A0AAE3ECA8"/>
<dbReference type="Proteomes" id="UP001198182">
    <property type="component" value="Unassembled WGS sequence"/>
</dbReference>
<gene>
    <name evidence="1" type="ORF">LKD81_15605</name>
</gene>
<keyword evidence="2" id="KW-1185">Reference proteome</keyword>
<protein>
    <submittedName>
        <fullName evidence="1">Uncharacterized protein</fullName>
    </submittedName>
</protein>
<dbReference type="EMBL" id="JAJEQR010000065">
    <property type="protein sequence ID" value="MCC2232401.1"/>
    <property type="molecule type" value="Genomic_DNA"/>
</dbReference>
<name>A0AAE3ECA8_9FIRM</name>
<evidence type="ECO:0000313" key="2">
    <source>
        <dbReference type="Proteomes" id="UP001198182"/>
    </source>
</evidence>
<evidence type="ECO:0000313" key="1">
    <source>
        <dbReference type="EMBL" id="MCC2232401.1"/>
    </source>
</evidence>